<dbReference type="EMBL" id="VLTM01000032">
    <property type="protein sequence ID" value="KAA0161798.1"/>
    <property type="molecule type" value="Genomic_DNA"/>
</dbReference>
<feature type="region of interest" description="Disordered" evidence="1">
    <location>
        <begin position="128"/>
        <end position="148"/>
    </location>
</feature>
<gene>
    <name evidence="2" type="ORF">FNF31_03584</name>
</gene>
<evidence type="ECO:0000313" key="3">
    <source>
        <dbReference type="Proteomes" id="UP000325113"/>
    </source>
</evidence>
<sequence length="225" mass="24616">MEARYVNKRQARQSSYGTHSPGPVYSPQSDFGVVPPLPESHFLMRTSPLLRLGIGTAAEAHIQLKRQGAANDPSILDLDPRERLHRLPARWQAPPTRRRMDDTGRFTSRTAGQDALERRRRWLARIREAEPSAARGQDDGSTVAGSMYDRPASSAASYFSISSRPGSRLSHFATTTADDASLAGVDETLFAEGGGGSATSPLRFGPPSPPLTTRRSRHRDGLRGR</sequence>
<dbReference type="AlphaFoldDB" id="A0A5A8D9B3"/>
<feature type="region of interest" description="Disordered" evidence="1">
    <location>
        <begin position="1"/>
        <end position="32"/>
    </location>
</feature>
<reference evidence="2 3" key="1">
    <citation type="submission" date="2019-07" db="EMBL/GenBank/DDBJ databases">
        <title>Genomes of Cafeteria roenbergensis.</title>
        <authorList>
            <person name="Fischer M.G."/>
            <person name="Hackl T."/>
            <person name="Roman M."/>
        </authorList>
    </citation>
    <scope>NUCLEOTIDE SEQUENCE [LARGE SCALE GENOMIC DNA]</scope>
    <source>
        <strain evidence="2 3">Cflag</strain>
    </source>
</reference>
<feature type="compositionally biased region" description="Basic residues" evidence="1">
    <location>
        <begin position="1"/>
        <end position="11"/>
    </location>
</feature>
<protein>
    <submittedName>
        <fullName evidence="2">Uncharacterized protein</fullName>
    </submittedName>
</protein>
<organism evidence="2 3">
    <name type="scientific">Cafeteria roenbergensis</name>
    <name type="common">Marine flagellate</name>
    <dbReference type="NCBI Taxonomy" id="33653"/>
    <lineage>
        <taxon>Eukaryota</taxon>
        <taxon>Sar</taxon>
        <taxon>Stramenopiles</taxon>
        <taxon>Bigyra</taxon>
        <taxon>Opalozoa</taxon>
        <taxon>Bicosoecida</taxon>
        <taxon>Cafeteriaceae</taxon>
        <taxon>Cafeteria</taxon>
    </lineage>
</organism>
<name>A0A5A8D9B3_CAFRO</name>
<feature type="region of interest" description="Disordered" evidence="1">
    <location>
        <begin position="188"/>
        <end position="225"/>
    </location>
</feature>
<evidence type="ECO:0000313" key="2">
    <source>
        <dbReference type="EMBL" id="KAA0161798.1"/>
    </source>
</evidence>
<proteinExistence type="predicted"/>
<evidence type="ECO:0000256" key="1">
    <source>
        <dbReference type="SAM" id="MobiDB-lite"/>
    </source>
</evidence>
<feature type="region of interest" description="Disordered" evidence="1">
    <location>
        <begin position="94"/>
        <end position="114"/>
    </location>
</feature>
<accession>A0A5A8D9B3</accession>
<comment type="caution">
    <text evidence="2">The sequence shown here is derived from an EMBL/GenBank/DDBJ whole genome shotgun (WGS) entry which is preliminary data.</text>
</comment>
<dbReference type="Proteomes" id="UP000325113">
    <property type="component" value="Unassembled WGS sequence"/>
</dbReference>